<reference evidence="2" key="4">
    <citation type="submission" date="2019-04" db="EMBL/GenBank/DDBJ databases">
        <title>Genome Sequence of Pseudomonas putida 1290, an Auxin Catabolizing Strain.</title>
        <authorList>
            <person name="Laird T.S."/>
            <person name="Leveau J.H.J."/>
        </authorList>
    </citation>
    <scope>NUCLEOTIDE SEQUENCE [LARGE SCALE GENOMIC DNA]</scope>
    <source>
        <strain evidence="2">1290</strain>
    </source>
</reference>
<protein>
    <submittedName>
        <fullName evidence="4">Uncharacterized protein</fullName>
    </submittedName>
</protein>
<evidence type="ECO:0000313" key="5">
    <source>
        <dbReference type="Proteomes" id="UP000050437"/>
    </source>
</evidence>
<dbReference type="AlphaFoldDB" id="A0A0P7CIL2"/>
<evidence type="ECO:0000313" key="7">
    <source>
        <dbReference type="Proteomes" id="UP000278162"/>
    </source>
</evidence>
<evidence type="ECO:0000313" key="8">
    <source>
        <dbReference type="Proteomes" id="UP000298551"/>
    </source>
</evidence>
<dbReference type="Proteomes" id="UP000076857">
    <property type="component" value="Chromosome"/>
</dbReference>
<evidence type="ECO:0000313" key="3">
    <source>
        <dbReference type="EMBL" id="QJQ07932.1"/>
    </source>
</evidence>
<evidence type="ECO:0000313" key="1">
    <source>
        <dbReference type="EMBL" id="KPM66210.1"/>
    </source>
</evidence>
<evidence type="ECO:0000313" key="6">
    <source>
        <dbReference type="Proteomes" id="UP000076857"/>
    </source>
</evidence>
<gene>
    <name evidence="3" type="ORF">A3L25_000315</name>
    <name evidence="2" type="ORF">E6B08_00350</name>
    <name evidence="4" type="ORF">EFK07_31790</name>
    <name evidence="1" type="ORF">HB13667_09985</name>
</gene>
<dbReference type="Proteomes" id="UP000298551">
    <property type="component" value="Chromosome"/>
</dbReference>
<dbReference type="EMBL" id="RJAI01000148">
    <property type="protein sequence ID" value="RNF76933.1"/>
    <property type="molecule type" value="Genomic_DNA"/>
</dbReference>
<dbReference type="Proteomes" id="UP000278162">
    <property type="component" value="Unassembled WGS sequence"/>
</dbReference>
<evidence type="ECO:0000313" key="4">
    <source>
        <dbReference type="EMBL" id="RNF76933.1"/>
    </source>
</evidence>
<name>A0A0P7CIL2_PSEPU</name>
<dbReference type="EMBL" id="LKKS01000057">
    <property type="protein sequence ID" value="KPM66210.1"/>
    <property type="molecule type" value="Genomic_DNA"/>
</dbReference>
<dbReference type="EMBL" id="CP039371">
    <property type="protein sequence ID" value="QCI09973.1"/>
    <property type="molecule type" value="Genomic_DNA"/>
</dbReference>
<organism evidence="4 7">
    <name type="scientific">Pseudomonas putida</name>
    <name type="common">Arthrobacter siderocapsulatus</name>
    <dbReference type="NCBI Taxonomy" id="303"/>
    <lineage>
        <taxon>Bacteria</taxon>
        <taxon>Pseudomonadati</taxon>
        <taxon>Pseudomonadota</taxon>
        <taxon>Gammaproteobacteria</taxon>
        <taxon>Pseudomonadales</taxon>
        <taxon>Pseudomonadaceae</taxon>
        <taxon>Pseudomonas</taxon>
    </lineage>
</organism>
<dbReference type="Proteomes" id="UP000050437">
    <property type="component" value="Unassembled WGS sequence"/>
</dbReference>
<reference evidence="1 5" key="1">
    <citation type="submission" date="2015-10" db="EMBL/GenBank/DDBJ databases">
        <title>Pseudomonas putida clinical strains.</title>
        <authorList>
            <person name="Molina L."/>
            <person name="Udaondo Z."/>
        </authorList>
    </citation>
    <scope>NUCLEOTIDE SEQUENCE [LARGE SCALE GENOMIC DNA]</scope>
    <source>
        <strain evidence="1 5">HB13667</strain>
    </source>
</reference>
<dbReference type="EMBL" id="CP050951">
    <property type="protein sequence ID" value="QJQ07932.1"/>
    <property type="molecule type" value="Genomic_DNA"/>
</dbReference>
<dbReference type="OrthoDB" id="6903488at2"/>
<accession>A0A0P7CIL2</accession>
<reference evidence="3 6" key="2">
    <citation type="submission" date="2016-04" db="EMBL/GenBank/DDBJ databases">
        <authorList>
            <person name="Qiu J."/>
        </authorList>
    </citation>
    <scope>NUCLEOTIDE SEQUENCE [LARGE SCALE GENOMIC DNA]</scope>
    <source>
        <strain evidence="3 6">JQ581</strain>
    </source>
</reference>
<reference evidence="4 7" key="3">
    <citation type="submission" date="2018-10" db="EMBL/GenBank/DDBJ databases">
        <title>An outbreak of IMP-63 producing strain in France.</title>
        <authorList>
            <person name="Bour M."/>
            <person name="Liapis E."/>
            <person name="Plesiat P."/>
        </authorList>
    </citation>
    <scope>NUCLEOTIDE SEQUENCE [LARGE SCALE GENOMIC DNA]</scope>
    <source>
        <strain evidence="4 7">12917</strain>
    </source>
</reference>
<sequence length="149" mass="16862">MDYADQLLSNLIVRSSMANPNLLALFRDEVLLTGPESSLPSNLSQFWLEELQSHLERYFDGLNSDSDAEEKDLDISLPLAAIIHILFAKNGGEEISESSEKLYEYFQDYRLELALEEITRKTHVAAEAATIETIFTNRDVLVEQGPLLQ</sequence>
<reference evidence="3 6" key="6">
    <citation type="submission" date="2020-04" db="EMBL/GenBank/DDBJ databases">
        <title>Complete genome sequence of Pseudomonas putida strain JQ581.</title>
        <authorList>
            <person name="Mu Y."/>
        </authorList>
    </citation>
    <scope>NUCLEOTIDE SEQUENCE [LARGE SCALE GENOMIC DNA]</scope>
    <source>
        <strain evidence="3 6">JQ581</strain>
    </source>
</reference>
<reference evidence="8" key="5">
    <citation type="submission" date="2019-04" db="EMBL/GenBank/DDBJ databases">
        <title>Genome sequence of Pseudomonas putida 1290, an auxin catabolizing strain.</title>
        <authorList>
            <person name="Laird T.S."/>
            <person name="Leveau J.H.J."/>
        </authorList>
    </citation>
    <scope>NUCLEOTIDE SEQUENCE [LARGE SCALE GENOMIC DNA]</scope>
    <source>
        <strain evidence="8">1290</strain>
    </source>
</reference>
<proteinExistence type="predicted"/>
<evidence type="ECO:0000313" key="2">
    <source>
        <dbReference type="EMBL" id="QCI09973.1"/>
    </source>
</evidence>